<dbReference type="InterPro" id="IPR058533">
    <property type="entry name" value="Cation_efflux_TM"/>
</dbReference>
<dbReference type="RefSeq" id="WP_212781269.1">
    <property type="nucleotide sequence ID" value="NZ_BMAY01000013.1"/>
</dbReference>
<feature type="transmembrane region" description="Helical" evidence="8">
    <location>
        <begin position="12"/>
        <end position="34"/>
    </location>
</feature>
<evidence type="ECO:0000256" key="2">
    <source>
        <dbReference type="ARBA" id="ARBA00008873"/>
    </source>
</evidence>
<comment type="subcellular location">
    <subcellularLocation>
        <location evidence="1">Membrane</location>
        <topology evidence="1">Multi-pass membrane protein</topology>
    </subcellularLocation>
</comment>
<dbReference type="Proteomes" id="UP000677218">
    <property type="component" value="Unassembled WGS sequence"/>
</dbReference>
<dbReference type="EMBL" id="BMAY01000013">
    <property type="protein sequence ID" value="GFZ27587.1"/>
    <property type="molecule type" value="Genomic_DNA"/>
</dbReference>
<evidence type="ECO:0000313" key="11">
    <source>
        <dbReference type="EMBL" id="GFZ27587.1"/>
    </source>
</evidence>
<dbReference type="SUPFAM" id="SSF161111">
    <property type="entry name" value="Cation efflux protein transmembrane domain-like"/>
    <property type="match status" value="1"/>
</dbReference>
<dbReference type="AlphaFoldDB" id="A0A916VIB1"/>
<evidence type="ECO:0000256" key="3">
    <source>
        <dbReference type="ARBA" id="ARBA00022448"/>
    </source>
</evidence>
<evidence type="ECO:0000259" key="9">
    <source>
        <dbReference type="Pfam" id="PF01545"/>
    </source>
</evidence>
<dbReference type="PANTHER" id="PTHR11562">
    <property type="entry name" value="CATION EFFLUX PROTEIN/ ZINC TRANSPORTER"/>
    <property type="match status" value="1"/>
</dbReference>
<dbReference type="Pfam" id="PF01545">
    <property type="entry name" value="Cation_efflux"/>
    <property type="match status" value="1"/>
</dbReference>
<evidence type="ECO:0000256" key="7">
    <source>
        <dbReference type="ARBA" id="ARBA00023136"/>
    </source>
</evidence>
<dbReference type="Gene3D" id="1.20.1510.10">
    <property type="entry name" value="Cation efflux protein transmembrane domain"/>
    <property type="match status" value="1"/>
</dbReference>
<dbReference type="SUPFAM" id="SSF160240">
    <property type="entry name" value="Cation efflux protein cytoplasmic domain-like"/>
    <property type="match status" value="1"/>
</dbReference>
<dbReference type="InterPro" id="IPR027470">
    <property type="entry name" value="Cation_efflux_CTD"/>
</dbReference>
<feature type="transmembrane region" description="Helical" evidence="8">
    <location>
        <begin position="80"/>
        <end position="100"/>
    </location>
</feature>
<dbReference type="InterPro" id="IPR050681">
    <property type="entry name" value="CDF/SLC30A"/>
</dbReference>
<evidence type="ECO:0000256" key="8">
    <source>
        <dbReference type="SAM" id="Phobius"/>
    </source>
</evidence>
<keyword evidence="5 8" id="KW-1133">Transmembrane helix</keyword>
<evidence type="ECO:0000313" key="12">
    <source>
        <dbReference type="Proteomes" id="UP000677218"/>
    </source>
</evidence>
<comment type="caution">
    <text evidence="11">The sequence shown here is derived from an EMBL/GenBank/DDBJ whole genome shotgun (WGS) entry which is preliminary data.</text>
</comment>
<dbReference type="InterPro" id="IPR002524">
    <property type="entry name" value="Cation_efflux"/>
</dbReference>
<feature type="transmembrane region" description="Helical" evidence="8">
    <location>
        <begin position="112"/>
        <end position="132"/>
    </location>
</feature>
<dbReference type="GO" id="GO:0005886">
    <property type="term" value="C:plasma membrane"/>
    <property type="evidence" value="ECO:0007669"/>
    <property type="project" value="TreeGrafter"/>
</dbReference>
<dbReference type="PANTHER" id="PTHR11562:SF17">
    <property type="entry name" value="RE54080P-RELATED"/>
    <property type="match status" value="1"/>
</dbReference>
<dbReference type="Gene3D" id="3.30.70.1350">
    <property type="entry name" value="Cation efflux protein, cytoplasmic domain"/>
    <property type="match status" value="1"/>
</dbReference>
<feature type="transmembrane region" description="Helical" evidence="8">
    <location>
        <begin position="144"/>
        <end position="166"/>
    </location>
</feature>
<keyword evidence="12" id="KW-1185">Reference proteome</keyword>
<organism evidence="11 12">
    <name type="scientific">Lactobacillus corticis</name>
    <dbReference type="NCBI Taxonomy" id="2201249"/>
    <lineage>
        <taxon>Bacteria</taxon>
        <taxon>Bacillati</taxon>
        <taxon>Bacillota</taxon>
        <taxon>Bacilli</taxon>
        <taxon>Lactobacillales</taxon>
        <taxon>Lactobacillaceae</taxon>
        <taxon>Lactobacillus</taxon>
    </lineage>
</organism>
<evidence type="ECO:0000256" key="1">
    <source>
        <dbReference type="ARBA" id="ARBA00004141"/>
    </source>
</evidence>
<keyword evidence="3" id="KW-0813">Transport</keyword>
<gene>
    <name evidence="11" type="ORF">LCB40_14670</name>
</gene>
<feature type="domain" description="Cation efflux protein cytoplasmic" evidence="10">
    <location>
        <begin position="205"/>
        <end position="280"/>
    </location>
</feature>
<feature type="transmembrane region" description="Helical" evidence="8">
    <location>
        <begin position="40"/>
        <end position="59"/>
    </location>
</feature>
<accession>A0A916VIB1</accession>
<dbReference type="Pfam" id="PF16916">
    <property type="entry name" value="ZT_dimer"/>
    <property type="match status" value="1"/>
</dbReference>
<evidence type="ECO:0000256" key="5">
    <source>
        <dbReference type="ARBA" id="ARBA00022989"/>
    </source>
</evidence>
<feature type="domain" description="Cation efflux protein transmembrane" evidence="9">
    <location>
        <begin position="12"/>
        <end position="201"/>
    </location>
</feature>
<sequence length="297" mass="32613">MPKDSSTKKYVLVTALNLVITIAEFIGGALSGSLSLLSDAFHNLGDVGAIVLAFVAHLISKRQRNTSKTFGYERAETLAAFTNGVVLIVISLFLLGEAIQRFFNPEPVKGKLMLIIAVIGLAANVISMLVVVSQTGKNLNLRATFAHMMSDALSSVAVVVGAVILNFLDLPWLDPLLTLLVSLFILHEAWEITEKAANILMESNPNVDLEQVHQTILTFPQVENVHHVHLWRYSDDVVMLDAHINVDKNCRAAELEELNGQIAAVLKSKFGINHVTLQAECERGRNDRMIKPKGQED</sequence>
<evidence type="ECO:0000256" key="4">
    <source>
        <dbReference type="ARBA" id="ARBA00022692"/>
    </source>
</evidence>
<evidence type="ECO:0000259" key="10">
    <source>
        <dbReference type="Pfam" id="PF16916"/>
    </source>
</evidence>
<keyword evidence="6" id="KW-0406">Ion transport</keyword>
<dbReference type="GO" id="GO:0005385">
    <property type="term" value="F:zinc ion transmembrane transporter activity"/>
    <property type="evidence" value="ECO:0007669"/>
    <property type="project" value="TreeGrafter"/>
</dbReference>
<dbReference type="NCBIfam" id="TIGR01297">
    <property type="entry name" value="CDF"/>
    <property type="match status" value="1"/>
</dbReference>
<dbReference type="InterPro" id="IPR027469">
    <property type="entry name" value="Cation_efflux_TMD_sf"/>
</dbReference>
<keyword evidence="7 8" id="KW-0472">Membrane</keyword>
<reference evidence="11" key="1">
    <citation type="submission" date="2020-08" db="EMBL/GenBank/DDBJ databases">
        <title>Taxonomic study for Lactobacillus species isolated from hardwood bark.</title>
        <authorList>
            <person name="Tohno M."/>
            <person name="Tanizawa Y."/>
        </authorList>
    </citation>
    <scope>NUCLEOTIDE SEQUENCE</scope>
    <source>
        <strain evidence="11">B40</strain>
    </source>
</reference>
<name>A0A916VIB1_9LACO</name>
<proteinExistence type="inferred from homology"/>
<evidence type="ECO:0000256" key="6">
    <source>
        <dbReference type="ARBA" id="ARBA00023065"/>
    </source>
</evidence>
<keyword evidence="4 8" id="KW-0812">Transmembrane</keyword>
<comment type="similarity">
    <text evidence="2">Belongs to the cation diffusion facilitator (CDF) transporter (TC 2.A.4) family. SLC30A subfamily.</text>
</comment>
<dbReference type="InterPro" id="IPR036837">
    <property type="entry name" value="Cation_efflux_CTD_sf"/>
</dbReference>
<protein>
    <submittedName>
        <fullName evidence="11">Cation transporter</fullName>
    </submittedName>
</protein>